<evidence type="ECO:0000256" key="1">
    <source>
        <dbReference type="ARBA" id="ARBA00004651"/>
    </source>
</evidence>
<name>A0A8J3LPV5_9ACTN</name>
<feature type="transmembrane region" description="Helical" evidence="8">
    <location>
        <begin position="205"/>
        <end position="224"/>
    </location>
</feature>
<feature type="domain" description="Acyltransferase 3" evidence="9">
    <location>
        <begin position="24"/>
        <end position="355"/>
    </location>
</feature>
<feature type="compositionally biased region" description="Low complexity" evidence="7">
    <location>
        <begin position="1"/>
        <end position="10"/>
    </location>
</feature>
<feature type="transmembrane region" description="Helical" evidence="8">
    <location>
        <begin position="144"/>
        <end position="166"/>
    </location>
</feature>
<feature type="transmembrane region" description="Helical" evidence="8">
    <location>
        <begin position="29"/>
        <end position="47"/>
    </location>
</feature>
<feature type="transmembrane region" description="Helical" evidence="8">
    <location>
        <begin position="178"/>
        <end position="199"/>
    </location>
</feature>
<evidence type="ECO:0000256" key="2">
    <source>
        <dbReference type="ARBA" id="ARBA00007400"/>
    </source>
</evidence>
<keyword evidence="4 8" id="KW-0812">Transmembrane</keyword>
<accession>A0A8J3LPV5</accession>
<evidence type="ECO:0000256" key="3">
    <source>
        <dbReference type="ARBA" id="ARBA00022475"/>
    </source>
</evidence>
<evidence type="ECO:0000256" key="8">
    <source>
        <dbReference type="SAM" id="Phobius"/>
    </source>
</evidence>
<evidence type="ECO:0000313" key="11">
    <source>
        <dbReference type="Proteomes" id="UP000660339"/>
    </source>
</evidence>
<reference evidence="10" key="1">
    <citation type="submission" date="2021-01" db="EMBL/GenBank/DDBJ databases">
        <title>Whole genome shotgun sequence of Catellatospora methionotrophica NBRC 14553.</title>
        <authorList>
            <person name="Komaki H."/>
            <person name="Tamura T."/>
        </authorList>
    </citation>
    <scope>NUCLEOTIDE SEQUENCE</scope>
    <source>
        <strain evidence="10">NBRC 14553</strain>
    </source>
</reference>
<organism evidence="10 11">
    <name type="scientific">Catellatospora methionotrophica</name>
    <dbReference type="NCBI Taxonomy" id="121620"/>
    <lineage>
        <taxon>Bacteria</taxon>
        <taxon>Bacillati</taxon>
        <taxon>Actinomycetota</taxon>
        <taxon>Actinomycetes</taxon>
        <taxon>Micromonosporales</taxon>
        <taxon>Micromonosporaceae</taxon>
        <taxon>Catellatospora</taxon>
    </lineage>
</organism>
<gene>
    <name evidence="10" type="ORF">Cme02nite_68970</name>
</gene>
<protein>
    <recommendedName>
        <fullName evidence="9">Acyltransferase 3 domain-containing protein</fullName>
    </recommendedName>
</protein>
<dbReference type="RefSeq" id="WP_166388254.1">
    <property type="nucleotide sequence ID" value="NZ_BAAATT010000004.1"/>
</dbReference>
<feature type="transmembrane region" description="Helical" evidence="8">
    <location>
        <begin position="236"/>
        <end position="254"/>
    </location>
</feature>
<sequence length="369" mass="39879">MHTPVVDVAPVTPPVPADRPAGRNHGLDALRVAAICGVVAIHVFGEIVGNREMRGNTQWWIATAIDLGVVWCVPVFIMISGALILSPRAHAAGPAEFYRKRFARILPAMIFWHVVYLVLVRMMMHGERPGPGRLAVNFLDARVYTALYFLWLIAGLYLIAPVLAAFLRDGGERRAKIIAGVAVLWSVGAYMTPGVAAMLGEGRPITLGAWNIWFPYVGFFLAGWALRKVVPSPRGIALAALVAVVVQAEVVWQYGVRPDYPWLQAVFPVTASGLATTIGSGCLFVVALGLGARWTVSERGGRRLKQLSDASFGVFLIHMLVFEVVMRFVPAVAQGTSLAWSAGAYVVVLVTAFALSIVAGKIPYLRAVV</sequence>
<evidence type="ECO:0000256" key="6">
    <source>
        <dbReference type="ARBA" id="ARBA00023136"/>
    </source>
</evidence>
<dbReference type="Proteomes" id="UP000660339">
    <property type="component" value="Unassembled WGS sequence"/>
</dbReference>
<dbReference type="GO" id="GO:0016413">
    <property type="term" value="F:O-acetyltransferase activity"/>
    <property type="evidence" value="ECO:0007669"/>
    <property type="project" value="TreeGrafter"/>
</dbReference>
<dbReference type="AlphaFoldDB" id="A0A8J3LPV5"/>
<feature type="transmembrane region" description="Helical" evidence="8">
    <location>
        <begin position="266"/>
        <end position="291"/>
    </location>
</feature>
<comment type="subcellular location">
    <subcellularLocation>
        <location evidence="1">Cell membrane</location>
        <topology evidence="1">Multi-pass membrane protein</topology>
    </subcellularLocation>
</comment>
<dbReference type="Pfam" id="PF01757">
    <property type="entry name" value="Acyl_transf_3"/>
    <property type="match status" value="1"/>
</dbReference>
<dbReference type="PANTHER" id="PTHR40074:SF2">
    <property type="entry name" value="O-ACETYLTRANSFERASE WECH"/>
    <property type="match status" value="1"/>
</dbReference>
<dbReference type="EMBL" id="BONJ01000041">
    <property type="protein sequence ID" value="GIG18565.1"/>
    <property type="molecule type" value="Genomic_DNA"/>
</dbReference>
<evidence type="ECO:0000256" key="4">
    <source>
        <dbReference type="ARBA" id="ARBA00022692"/>
    </source>
</evidence>
<dbReference type="InterPro" id="IPR002656">
    <property type="entry name" value="Acyl_transf_3_dom"/>
</dbReference>
<feature type="transmembrane region" description="Helical" evidence="8">
    <location>
        <begin position="312"/>
        <end position="332"/>
    </location>
</feature>
<dbReference type="GO" id="GO:0009246">
    <property type="term" value="P:enterobacterial common antigen biosynthetic process"/>
    <property type="evidence" value="ECO:0007669"/>
    <property type="project" value="TreeGrafter"/>
</dbReference>
<comment type="similarity">
    <text evidence="2">Belongs to the acyltransferase 3 family.</text>
</comment>
<feature type="transmembrane region" description="Helical" evidence="8">
    <location>
        <begin position="59"/>
        <end position="85"/>
    </location>
</feature>
<comment type="caution">
    <text evidence="10">The sequence shown here is derived from an EMBL/GenBank/DDBJ whole genome shotgun (WGS) entry which is preliminary data.</text>
</comment>
<feature type="transmembrane region" description="Helical" evidence="8">
    <location>
        <begin position="105"/>
        <end position="124"/>
    </location>
</feature>
<evidence type="ECO:0000259" key="9">
    <source>
        <dbReference type="Pfam" id="PF01757"/>
    </source>
</evidence>
<dbReference type="PANTHER" id="PTHR40074">
    <property type="entry name" value="O-ACETYLTRANSFERASE WECH"/>
    <property type="match status" value="1"/>
</dbReference>
<keyword evidence="11" id="KW-1185">Reference proteome</keyword>
<keyword evidence="5 8" id="KW-1133">Transmembrane helix</keyword>
<evidence type="ECO:0000256" key="7">
    <source>
        <dbReference type="SAM" id="MobiDB-lite"/>
    </source>
</evidence>
<feature type="transmembrane region" description="Helical" evidence="8">
    <location>
        <begin position="338"/>
        <end position="359"/>
    </location>
</feature>
<keyword evidence="6 8" id="KW-0472">Membrane</keyword>
<keyword evidence="3" id="KW-1003">Cell membrane</keyword>
<feature type="region of interest" description="Disordered" evidence="7">
    <location>
        <begin position="1"/>
        <end position="20"/>
    </location>
</feature>
<proteinExistence type="inferred from homology"/>
<evidence type="ECO:0000256" key="5">
    <source>
        <dbReference type="ARBA" id="ARBA00022989"/>
    </source>
</evidence>
<evidence type="ECO:0000313" key="10">
    <source>
        <dbReference type="EMBL" id="GIG18565.1"/>
    </source>
</evidence>
<dbReference type="GO" id="GO:0005886">
    <property type="term" value="C:plasma membrane"/>
    <property type="evidence" value="ECO:0007669"/>
    <property type="project" value="UniProtKB-SubCell"/>
</dbReference>